<evidence type="ECO:0000259" key="7">
    <source>
        <dbReference type="SMART" id="SM00893"/>
    </source>
</evidence>
<dbReference type="GO" id="GO:0009055">
    <property type="term" value="F:electron transfer activity"/>
    <property type="evidence" value="ECO:0007669"/>
    <property type="project" value="InterPro"/>
</dbReference>
<gene>
    <name evidence="8" type="ORF">AVDCRST_MAG29-1611</name>
</gene>
<dbReference type="SMART" id="SM00893">
    <property type="entry name" value="ETF"/>
    <property type="match status" value="1"/>
</dbReference>
<organism evidence="8">
    <name type="scientific">uncultured Nocardioidaceae bacterium</name>
    <dbReference type="NCBI Taxonomy" id="253824"/>
    <lineage>
        <taxon>Bacteria</taxon>
        <taxon>Bacillati</taxon>
        <taxon>Actinomycetota</taxon>
        <taxon>Actinomycetes</taxon>
        <taxon>Propionibacteriales</taxon>
        <taxon>Nocardioidaceae</taxon>
        <taxon>environmental samples</taxon>
    </lineage>
</organism>
<evidence type="ECO:0000256" key="2">
    <source>
        <dbReference type="ARBA" id="ARBA00007557"/>
    </source>
</evidence>
<evidence type="ECO:0000256" key="3">
    <source>
        <dbReference type="ARBA" id="ARBA00011355"/>
    </source>
</evidence>
<evidence type="ECO:0000256" key="5">
    <source>
        <dbReference type="ARBA" id="ARBA00022982"/>
    </source>
</evidence>
<dbReference type="AlphaFoldDB" id="A0A6J4LW51"/>
<dbReference type="InterPro" id="IPR014729">
    <property type="entry name" value="Rossmann-like_a/b/a_fold"/>
</dbReference>
<dbReference type="GO" id="GO:0005829">
    <property type="term" value="C:cytosol"/>
    <property type="evidence" value="ECO:0007669"/>
    <property type="project" value="TreeGrafter"/>
</dbReference>
<evidence type="ECO:0000256" key="1">
    <source>
        <dbReference type="ARBA" id="ARBA00001974"/>
    </source>
</evidence>
<dbReference type="InterPro" id="IPR012255">
    <property type="entry name" value="ETF_b"/>
</dbReference>
<comment type="subunit">
    <text evidence="3">Heterodimer of an alpha and a beta subunit.</text>
</comment>
<dbReference type="EMBL" id="CADCUG010000100">
    <property type="protein sequence ID" value="CAA9341565.1"/>
    <property type="molecule type" value="Genomic_DNA"/>
</dbReference>
<reference evidence="8" key="1">
    <citation type="submission" date="2020-02" db="EMBL/GenBank/DDBJ databases">
        <authorList>
            <person name="Meier V. D."/>
        </authorList>
    </citation>
    <scope>NUCLEOTIDE SEQUENCE</scope>
    <source>
        <strain evidence="8">AVDCRST_MAG29</strain>
    </source>
</reference>
<dbReference type="SUPFAM" id="SSF52402">
    <property type="entry name" value="Adenine nucleotide alpha hydrolases-like"/>
    <property type="match status" value="1"/>
</dbReference>
<feature type="domain" description="Electron transfer flavoprotein alpha/beta-subunit N-terminal" evidence="7">
    <location>
        <begin position="25"/>
        <end position="217"/>
    </location>
</feature>
<accession>A0A6J4LW51</accession>
<proteinExistence type="inferred from homology"/>
<evidence type="ECO:0000256" key="6">
    <source>
        <dbReference type="ARBA" id="ARBA00025649"/>
    </source>
</evidence>
<dbReference type="Gene3D" id="3.40.50.620">
    <property type="entry name" value="HUPs"/>
    <property type="match status" value="1"/>
</dbReference>
<dbReference type="PANTHER" id="PTHR21294">
    <property type="entry name" value="ELECTRON TRANSFER FLAVOPROTEIN BETA-SUBUNIT"/>
    <property type="match status" value="1"/>
</dbReference>
<dbReference type="InterPro" id="IPR014730">
    <property type="entry name" value="ETF_a/b_N"/>
</dbReference>
<dbReference type="PIRSF" id="PIRSF000090">
    <property type="entry name" value="Beta-ETF"/>
    <property type="match status" value="1"/>
</dbReference>
<protein>
    <submittedName>
        <fullName evidence="8">Electron transfer flavoprotein, beta subunit</fullName>
    </submittedName>
</protein>
<dbReference type="Pfam" id="PF01012">
    <property type="entry name" value="ETF"/>
    <property type="match status" value="1"/>
</dbReference>
<evidence type="ECO:0000313" key="8">
    <source>
        <dbReference type="EMBL" id="CAA9341565.1"/>
    </source>
</evidence>
<comment type="similarity">
    <text evidence="2">Belongs to the ETF beta-subunit/FixA family.</text>
</comment>
<name>A0A6J4LW51_9ACTN</name>
<keyword evidence="4" id="KW-0813">Transport</keyword>
<keyword evidence="5" id="KW-0249">Electron transport</keyword>
<evidence type="ECO:0000256" key="4">
    <source>
        <dbReference type="ARBA" id="ARBA00022448"/>
    </source>
</evidence>
<dbReference type="PANTHER" id="PTHR21294:SF8">
    <property type="entry name" value="ELECTRON TRANSFER FLAVOPROTEIN SUBUNIT BETA"/>
    <property type="match status" value="1"/>
</dbReference>
<comment type="cofactor">
    <cofactor evidence="1">
        <name>FAD</name>
        <dbReference type="ChEBI" id="CHEBI:57692"/>
    </cofactor>
</comment>
<comment type="function">
    <text evidence="6">The electron transfer flavoprotein serves as a specific electron acceptor for other dehydrogenases. It transfers the electrons to the main respiratory chain via ETF-ubiquinone oxidoreductase (ETF dehydrogenase).</text>
</comment>
<sequence>MTNVLVCIKRVPASSGQILLSEDAQSVDARHVGFTVSAHEEAAVELATQVAGATGGAATVLTVGTEDAVEQLRDALAVGCSDAVLVEAPLERYGPADVAAVIADVVRSREAAGHAYGLVLLGNDAADTGDFQVPVRLAYELGRPVVTGISTCEVTGDVAEASGDGPDGPETYRLPLPAVVAVMEGGVTPRYPSVMGRMKAKKIAIETVHSDREPVGSGRQRLALPPEQPSEVKILGHGPEAAPAVVDLMEELGVVSR</sequence>